<evidence type="ECO:0000313" key="4">
    <source>
        <dbReference type="Proteomes" id="UP000092124"/>
    </source>
</evidence>
<gene>
    <name evidence="3" type="ORF">A6R68_08234</name>
</gene>
<evidence type="ECO:0000313" key="3">
    <source>
        <dbReference type="EMBL" id="OBS60606.1"/>
    </source>
</evidence>
<accession>A0A1A6G332</accession>
<proteinExistence type="predicted"/>
<dbReference type="SUPFAM" id="SSF89942">
    <property type="entry name" value="eEF1-gamma domain"/>
    <property type="match status" value="1"/>
</dbReference>
<evidence type="ECO:0000256" key="1">
    <source>
        <dbReference type="PROSITE-ProRule" id="PRU00519"/>
    </source>
</evidence>
<keyword evidence="4" id="KW-1185">Reference proteome</keyword>
<dbReference type="PROSITE" id="PS50040">
    <property type="entry name" value="EF1G_C"/>
    <property type="match status" value="1"/>
</dbReference>
<organism evidence="3 4">
    <name type="scientific">Neotoma lepida</name>
    <name type="common">Desert woodrat</name>
    <dbReference type="NCBI Taxonomy" id="56216"/>
    <lineage>
        <taxon>Eukaryota</taxon>
        <taxon>Metazoa</taxon>
        <taxon>Chordata</taxon>
        <taxon>Craniata</taxon>
        <taxon>Vertebrata</taxon>
        <taxon>Euteleostomi</taxon>
        <taxon>Mammalia</taxon>
        <taxon>Eutheria</taxon>
        <taxon>Euarchontoglires</taxon>
        <taxon>Glires</taxon>
        <taxon>Rodentia</taxon>
        <taxon>Myomorpha</taxon>
        <taxon>Muroidea</taxon>
        <taxon>Cricetidae</taxon>
        <taxon>Neotominae</taxon>
        <taxon>Neotoma</taxon>
    </lineage>
</organism>
<dbReference type="OrthoDB" id="249703at2759"/>
<protein>
    <recommendedName>
        <fullName evidence="2">EF-1-gamma C-terminal domain-containing protein</fullName>
    </recommendedName>
</protein>
<sequence length="86" mass="10137">MPFLSFVKTYLGYDFIDEGFSPILQTIEHLQPHPNPALDRMPCFIVPHNYANDDTLFVVLPYFGEHFDKDGSSLWYAQYRFPKEFT</sequence>
<dbReference type="AlphaFoldDB" id="A0A1A6G332"/>
<dbReference type="Gene3D" id="3.30.70.1010">
    <property type="entry name" value="Translation elongation factor EF1B, gamma chain, conserved domain"/>
    <property type="match status" value="1"/>
</dbReference>
<dbReference type="InterPro" id="IPR036433">
    <property type="entry name" value="EF1B_G_C_sf"/>
</dbReference>
<dbReference type="Proteomes" id="UP000092124">
    <property type="component" value="Unassembled WGS sequence"/>
</dbReference>
<dbReference type="InterPro" id="IPR001662">
    <property type="entry name" value="EF1B_G_C"/>
</dbReference>
<comment type="caution">
    <text evidence="3">The sequence shown here is derived from an EMBL/GenBank/DDBJ whole genome shotgun (WGS) entry which is preliminary data.</text>
</comment>
<dbReference type="GO" id="GO:0003746">
    <property type="term" value="F:translation elongation factor activity"/>
    <property type="evidence" value="ECO:0007669"/>
    <property type="project" value="UniProtKB-UniRule"/>
</dbReference>
<evidence type="ECO:0000259" key="2">
    <source>
        <dbReference type="PROSITE" id="PS50040"/>
    </source>
</evidence>
<dbReference type="EMBL" id="LZPO01107542">
    <property type="protein sequence ID" value="OBS60606.1"/>
    <property type="molecule type" value="Genomic_DNA"/>
</dbReference>
<dbReference type="Pfam" id="PF00647">
    <property type="entry name" value="EF1G"/>
    <property type="match status" value="1"/>
</dbReference>
<reference evidence="3 4" key="1">
    <citation type="submission" date="2016-06" db="EMBL/GenBank/DDBJ databases">
        <title>The Draft Genome Sequence and Annotation of the Desert Woodrat Neotoma lepida.</title>
        <authorList>
            <person name="Campbell M."/>
            <person name="Oakeson K.F."/>
            <person name="Yandell M."/>
            <person name="Halpert J.R."/>
            <person name="Dearing D."/>
        </authorList>
    </citation>
    <scope>NUCLEOTIDE SEQUENCE [LARGE SCALE GENOMIC DNA]</scope>
    <source>
        <strain evidence="3">417</strain>
        <tissue evidence="3">Liver</tissue>
    </source>
</reference>
<keyword evidence="1" id="KW-0648">Protein biosynthesis</keyword>
<dbReference type="STRING" id="56216.A0A1A6G332"/>
<feature type="domain" description="EF-1-gamma C-terminal" evidence="2">
    <location>
        <begin position="31"/>
        <end position="86"/>
    </location>
</feature>
<name>A0A1A6G332_NEOLE</name>
<keyword evidence="1" id="KW-0251">Elongation factor</keyword>